<dbReference type="RefSeq" id="XP_049179715.1">
    <property type="nucleotide sequence ID" value="XM_049324550.1"/>
</dbReference>
<organism evidence="1 2">
    <name type="scientific">Candida oxycetoniae</name>
    <dbReference type="NCBI Taxonomy" id="497107"/>
    <lineage>
        <taxon>Eukaryota</taxon>
        <taxon>Fungi</taxon>
        <taxon>Dikarya</taxon>
        <taxon>Ascomycota</taxon>
        <taxon>Saccharomycotina</taxon>
        <taxon>Pichiomycetes</taxon>
        <taxon>Debaryomycetaceae</taxon>
        <taxon>Candida/Lodderomyces clade</taxon>
        <taxon>Candida</taxon>
    </lineage>
</organism>
<dbReference type="GO" id="GO:0006396">
    <property type="term" value="P:RNA processing"/>
    <property type="evidence" value="ECO:0007669"/>
    <property type="project" value="InterPro"/>
</dbReference>
<keyword evidence="2" id="KW-1185">Reference proteome</keyword>
<reference evidence="1" key="1">
    <citation type="journal article" date="2022" name="DNA Res.">
        <title>Genome analysis of five recently described species of the CUG-Ser clade uncovers Candida theae as a new hybrid lineage with pathogenic potential in the Candida parapsilosis species complex.</title>
        <authorList>
            <person name="Mixao V."/>
            <person name="Del Olmo V."/>
            <person name="Hegedusova E."/>
            <person name="Saus E."/>
            <person name="Pryszcz L."/>
            <person name="Cillingova A."/>
            <person name="Nosek J."/>
            <person name="Gabaldon T."/>
        </authorList>
    </citation>
    <scope>NUCLEOTIDE SEQUENCE</scope>
    <source>
        <strain evidence="1">CBS 10844</strain>
    </source>
</reference>
<dbReference type="GeneID" id="73380854"/>
<evidence type="ECO:0000313" key="2">
    <source>
        <dbReference type="Proteomes" id="UP001202479"/>
    </source>
</evidence>
<proteinExistence type="predicted"/>
<dbReference type="EMBL" id="JAHUZD010000110">
    <property type="protein sequence ID" value="KAI3403970.2"/>
    <property type="molecule type" value="Genomic_DNA"/>
</dbReference>
<dbReference type="Gene3D" id="1.10.1520.10">
    <property type="entry name" value="Ribonuclease III domain"/>
    <property type="match status" value="1"/>
</dbReference>
<accession>A0AAI9SWE0</accession>
<sequence>MASNRTTTPLSTNITTTATTTATTTTTTAASSITQGHIRCIHNSHTYSKHAILIPSSLNTLLHSDKHLKYHFHSIGGDFIRLSSYKRFKQLFHLGGGSLIKTIVFDLSTFLKQELNDEKSSIHLELKNFMTLNNSILQKREARWCLCDHQFGMKNWLYIIFGYMLQHYTEEEVNECLDDIIKMYLSARKNRISPDDIRIIRDERDIITLNTFQNFVNKVKIREDLLYGSNHQARFVSFSEANNKRIYLPPLPKLHDRELLVKALMHKEYYRLLLDPRHSFAKTMQSKGYDLSFSEYGIIRKEISFLDGLGDFFLAQETSKLIYDLCNETSTLSSSSHKVDLNVNSTTYNLIKMILATNTLMSKLTKCYNLYRGLDDEIINTRIANDYISYTLTGVLTKGKDIDEMRIYEEEFLGDFFESYMAALLIEQADVAKRFIREIYKRLLSVITETLPPQVTYQHWTTNILGRNIYCKKEIA</sequence>
<dbReference type="Proteomes" id="UP001202479">
    <property type="component" value="Unassembled WGS sequence"/>
</dbReference>
<dbReference type="GO" id="GO:0004525">
    <property type="term" value="F:ribonuclease III activity"/>
    <property type="evidence" value="ECO:0007669"/>
    <property type="project" value="InterPro"/>
</dbReference>
<dbReference type="InterPro" id="IPR036389">
    <property type="entry name" value="RNase_III_sf"/>
</dbReference>
<protein>
    <recommendedName>
        <fullName evidence="3">RNase III domain-containing protein</fullName>
    </recommendedName>
</protein>
<dbReference type="AlphaFoldDB" id="A0AAI9SWE0"/>
<evidence type="ECO:0008006" key="3">
    <source>
        <dbReference type="Google" id="ProtNLM"/>
    </source>
</evidence>
<evidence type="ECO:0000313" key="1">
    <source>
        <dbReference type="EMBL" id="KAI3403970.2"/>
    </source>
</evidence>
<name>A0AAI9SWE0_9ASCO</name>
<comment type="caution">
    <text evidence="1">The sequence shown here is derived from an EMBL/GenBank/DDBJ whole genome shotgun (WGS) entry which is preliminary data.</text>
</comment>
<gene>
    <name evidence="1" type="ORF">KGF56_003237</name>
</gene>